<dbReference type="InterPro" id="IPR036770">
    <property type="entry name" value="Ankyrin_rpt-contain_sf"/>
</dbReference>
<dbReference type="PROSITE" id="PS50088">
    <property type="entry name" value="ANK_REPEAT"/>
    <property type="match status" value="4"/>
</dbReference>
<dbReference type="Pfam" id="PF00023">
    <property type="entry name" value="Ank"/>
    <property type="match status" value="1"/>
</dbReference>
<dbReference type="Proteomes" id="UP000322234">
    <property type="component" value="Unassembled WGS sequence"/>
</dbReference>
<dbReference type="SMART" id="SM00248">
    <property type="entry name" value="ANK"/>
    <property type="match status" value="5"/>
</dbReference>
<dbReference type="InterPro" id="IPR002110">
    <property type="entry name" value="Ankyrin_rpt"/>
</dbReference>
<dbReference type="Pfam" id="PF25526">
    <property type="entry name" value="LIP-1"/>
    <property type="match status" value="2"/>
</dbReference>
<comment type="caution">
    <text evidence="6">The sequence shown here is derived from an EMBL/GenBank/DDBJ whole genome shotgun (WGS) entry which is preliminary data.</text>
</comment>
<feature type="compositionally biased region" description="Acidic residues" evidence="3">
    <location>
        <begin position="929"/>
        <end position="939"/>
    </location>
</feature>
<evidence type="ECO:0000256" key="1">
    <source>
        <dbReference type="PROSITE-ProRule" id="PRU00023"/>
    </source>
</evidence>
<gene>
    <name evidence="6" type="ORF">E5288_WYG015472</name>
</gene>
<dbReference type="Gene3D" id="1.25.40.20">
    <property type="entry name" value="Ankyrin repeat-containing domain"/>
    <property type="match status" value="2"/>
</dbReference>
<sequence>MDTARAVTWRPQERLDPPVVGGTVASASEVEGIMKYFSSSVLLCQEFPTPTEELKICREQFLKREEEIAKLKAERSNTKRPSDGSLSHEEDLAKVVELQEVIDKQSQEQSQMKEHLATLSAHVTELEEDLDTARKDLLKSEDMNTKLQRDVHEDNLNDKLENEIANEDSMHRQTEDKNRQLQECLELVEKLQQTLWRAETLPEVEAELTQRVAVLSKAGERHGNIEERLRQMEAQLEKKNKELQRKGTWSGCGRSFSVLEICVEVEDSSSDNHLKGDDPKKENQVIINLETLRAELDQMRLRGAPLHHGVKEEEKTPPKKYAIKLPRDLTSRLEIENVKLQTTVKKQVGKIEQLQKNLLSTRSSEDEKEQLKKYFELKQSLENSLDQEKKKNSEFKKEITGFKKLLKMTRRKLNEYENGELSFHGDLKTSQTEMDIQINMLKHKIGDLTAELETASSKCLHLDAKNQVLQEELLSMKGMQKKCEKLEKNTKKLEQELVLLRSHIEMKMIEHSQVEQYKQEIEERVRQDLVEKLKEVNLFLQVNFSWENLEQLQEKNNASIRSQMELRIKDLESELSKVKTLQEDSHKAELEKYKQLYLVELEVRKSLEGKLYKTHERLAVISTKLEVEKEQNKSLLEPLCVGNFNNPLVLNGNLTLRANVRFSTSIPCPSNNSMENYLTKITSIIFSPLTAAEFESESYGLSPLGATDGSNLDKVNRTALHLVCANGHSAVVTLLLERKCLLNLCDNENRTALMKAIECQEEECATLLLEHGADPNVMDVCGNTALHYAVFCQNISLAAKLLFCDANIEARNKDDLTPLLLVICERRGQMVEFLVKKEANIHVVDKMKRTALMLVVKYESANVIRLLIQQGADIYSQDDFGWTAEEYAVVSGFNIFRQLISEYKEKRSKTSPENSNPDLSREHLEMITEEEQETLDEDENNHAQVEEEKKHKSSEVEVSENLCDAADESRLFQQRKSGGNSNQEFPAM</sequence>
<dbReference type="Pfam" id="PF12796">
    <property type="entry name" value="Ank_2"/>
    <property type="match status" value="2"/>
</dbReference>
<feature type="compositionally biased region" description="Basic and acidic residues" evidence="3">
    <location>
        <begin position="940"/>
        <end position="955"/>
    </location>
</feature>
<feature type="repeat" description="ANK" evidence="1">
    <location>
        <begin position="847"/>
        <end position="879"/>
    </location>
</feature>
<accession>A0A6B0S954</accession>
<evidence type="ECO:0000313" key="7">
    <source>
        <dbReference type="Proteomes" id="UP000322234"/>
    </source>
</evidence>
<dbReference type="InterPro" id="IPR050657">
    <property type="entry name" value="Ankyrin_repeat_domain"/>
</dbReference>
<feature type="coiled-coil region" evidence="2">
    <location>
        <begin position="116"/>
        <end position="246"/>
    </location>
</feature>
<feature type="region of interest" description="Disordered" evidence="3">
    <location>
        <begin position="929"/>
        <end position="988"/>
    </location>
</feature>
<dbReference type="SUPFAM" id="SSF48403">
    <property type="entry name" value="Ankyrin repeat"/>
    <property type="match status" value="1"/>
</dbReference>
<feature type="repeat" description="ANK" evidence="1">
    <location>
        <begin position="715"/>
        <end position="747"/>
    </location>
</feature>
<proteinExistence type="predicted"/>
<evidence type="ECO:0000259" key="5">
    <source>
        <dbReference type="Pfam" id="PF25526"/>
    </source>
</evidence>
<dbReference type="InterPro" id="IPR021885">
    <property type="entry name" value="DUF3496"/>
</dbReference>
<evidence type="ECO:0000259" key="4">
    <source>
        <dbReference type="Pfam" id="PF12001"/>
    </source>
</evidence>
<keyword evidence="1" id="KW-0040">ANK repeat</keyword>
<keyword evidence="7" id="KW-1185">Reference proteome</keyword>
<evidence type="ECO:0000256" key="3">
    <source>
        <dbReference type="SAM" id="MobiDB-lite"/>
    </source>
</evidence>
<name>A0A6B0S954_9CETA</name>
<feature type="domain" description="Liprin-alpha CC2" evidence="5">
    <location>
        <begin position="155"/>
        <end position="246"/>
    </location>
</feature>
<protein>
    <submittedName>
        <fullName evidence="6">Uncharacterized protein</fullName>
    </submittedName>
</protein>
<feature type="domain" description="DUF3496" evidence="4">
    <location>
        <begin position="561"/>
        <end position="659"/>
    </location>
</feature>
<feature type="domain" description="Liprin-alpha CC2" evidence="5">
    <location>
        <begin position="93"/>
        <end position="154"/>
    </location>
</feature>
<dbReference type="InterPro" id="IPR057892">
    <property type="entry name" value="LIP-1_CC2"/>
</dbReference>
<evidence type="ECO:0000313" key="6">
    <source>
        <dbReference type="EMBL" id="MXQ96486.1"/>
    </source>
</evidence>
<dbReference type="PANTHER" id="PTHR24147:SF64">
    <property type="entry name" value="ANKYRIN REPEAT DOMAIN-CONTAINING PROTEIN 19-RELATED"/>
    <property type="match status" value="1"/>
</dbReference>
<keyword evidence="2" id="KW-0175">Coiled coil</keyword>
<feature type="coiled-coil region" evidence="2">
    <location>
        <begin position="337"/>
        <end position="398"/>
    </location>
</feature>
<reference evidence="6" key="1">
    <citation type="submission" date="2019-10" db="EMBL/GenBank/DDBJ databases">
        <title>The sequence and de novo assembly of the wild yak genome.</title>
        <authorList>
            <person name="Liu Y."/>
        </authorList>
    </citation>
    <scope>NUCLEOTIDE SEQUENCE [LARGE SCALE GENOMIC DNA]</scope>
    <source>
        <strain evidence="6">WY2019</strain>
    </source>
</reference>
<feature type="compositionally biased region" description="Polar residues" evidence="3">
    <location>
        <begin position="971"/>
        <end position="988"/>
    </location>
</feature>
<feature type="coiled-coil region" evidence="2">
    <location>
        <begin position="438"/>
        <end position="503"/>
    </location>
</feature>
<dbReference type="AlphaFoldDB" id="A0A6B0S954"/>
<evidence type="ECO:0000256" key="2">
    <source>
        <dbReference type="SAM" id="Coils"/>
    </source>
</evidence>
<dbReference type="PROSITE" id="PS50297">
    <property type="entry name" value="ANK_REP_REGION"/>
    <property type="match status" value="2"/>
</dbReference>
<dbReference type="Pfam" id="PF12001">
    <property type="entry name" value="DUF3496"/>
    <property type="match status" value="1"/>
</dbReference>
<feature type="repeat" description="ANK" evidence="1">
    <location>
        <begin position="748"/>
        <end position="780"/>
    </location>
</feature>
<dbReference type="EMBL" id="VBQZ03000164">
    <property type="protein sequence ID" value="MXQ96486.1"/>
    <property type="molecule type" value="Genomic_DNA"/>
</dbReference>
<dbReference type="PANTHER" id="PTHR24147">
    <property type="entry name" value="ANKYRIN REPEAT DOMAIN 36-RELATED"/>
    <property type="match status" value="1"/>
</dbReference>
<feature type="coiled-coil region" evidence="2">
    <location>
        <begin position="561"/>
        <end position="591"/>
    </location>
</feature>
<organism evidence="6 7">
    <name type="scientific">Bos mutus</name>
    <name type="common">wild yak</name>
    <dbReference type="NCBI Taxonomy" id="72004"/>
    <lineage>
        <taxon>Eukaryota</taxon>
        <taxon>Metazoa</taxon>
        <taxon>Chordata</taxon>
        <taxon>Craniata</taxon>
        <taxon>Vertebrata</taxon>
        <taxon>Euteleostomi</taxon>
        <taxon>Mammalia</taxon>
        <taxon>Eutheria</taxon>
        <taxon>Laurasiatheria</taxon>
        <taxon>Artiodactyla</taxon>
        <taxon>Ruminantia</taxon>
        <taxon>Pecora</taxon>
        <taxon>Bovidae</taxon>
        <taxon>Bovinae</taxon>
        <taxon>Bos</taxon>
    </lineage>
</organism>
<feature type="repeat" description="ANK" evidence="1">
    <location>
        <begin position="781"/>
        <end position="813"/>
    </location>
</feature>